<keyword evidence="6 14" id="KW-0479">Metal-binding</keyword>
<dbReference type="PRINTS" id="PR00113">
    <property type="entry name" value="ALKPHPHTASE"/>
</dbReference>
<evidence type="ECO:0000256" key="4">
    <source>
        <dbReference type="ARBA" id="ARBA00022475"/>
    </source>
</evidence>
<sequence>MAPRSCVAPGRCLLLLLSGLLFVLICDIDRVRGAAVYKSPNLDDARYWRRYAESYLKKVLTYDETRRMTPSVAKNVIIFVGDGMGIASLSTGRIFKGQQAGRSGEEEQLSFDMFPNTGMSKTYNTDRQVPDSAGTATAMFSGVKTKYGVLGVDYTITETNLEAAKVPSFMEWAQAEGKRTGIVTTTRITHATPAACFAHTINRNYECDAKIPAPMKSRVKDIARQMIEDAPGKDMNVMLGGGRNCYGASIPTHRTSQYPFQGAMEKTCLRTDGRNLVEEWLQRWNGTDAAYAWKTSDLRSVDLGRVEHLLGLFADDHMSYDTVRDRSEGGEPSLSEMTEAAIKVLQRPGSAGFVLMVEGGRIDHAHHQNHAHLALAEVVELDRAVETALKLVDLDETLILVTADHSHAMTFNGYPDRGNDILGFGNRPNATQYETITYANGPGFLQHRWNDTLLEGAADWATWVKVDQLNRSEVTYRHLSAFPLGDETHGGEDVAVFASGPGANLVRGTFEQNYIAYVMSYAACMGPAKRLNVACDDGFRRDVYQASGASRGLAVHSIALVIALNAAVGLVVRQLF</sequence>
<dbReference type="EnsemblMetazoa" id="AATE005361-RA">
    <property type="protein sequence ID" value="AATE005361-PA.1"/>
    <property type="gene ID" value="AATE005361"/>
</dbReference>
<dbReference type="CDD" id="cd16012">
    <property type="entry name" value="ALP"/>
    <property type="match status" value="1"/>
</dbReference>
<reference evidence="19" key="2">
    <citation type="submission" date="2022-08" db="UniProtKB">
        <authorList>
            <consortium name="EnsemblMetazoa"/>
        </authorList>
    </citation>
    <scope>IDENTIFICATION</scope>
    <source>
        <strain evidence="19">EBRO</strain>
    </source>
</reference>
<evidence type="ECO:0000256" key="14">
    <source>
        <dbReference type="PIRSR" id="PIRSR601952-2"/>
    </source>
</evidence>
<evidence type="ECO:0000256" key="3">
    <source>
        <dbReference type="ARBA" id="ARBA00012647"/>
    </source>
</evidence>
<feature type="binding site" evidence="14">
    <location>
        <position position="358"/>
    </location>
    <ligand>
        <name>Mg(2+)</name>
        <dbReference type="ChEBI" id="CHEBI:18420"/>
    </ligand>
</feature>
<accession>A0A182ITT7</accession>
<keyword evidence="7 16" id="KW-0378">Hydrolase</keyword>
<dbReference type="GO" id="GO:0046872">
    <property type="term" value="F:metal ion binding"/>
    <property type="evidence" value="ECO:0007669"/>
    <property type="project" value="UniProtKB-KW"/>
</dbReference>
<keyword evidence="17" id="KW-0812">Transmembrane</keyword>
<keyword evidence="18" id="KW-0732">Signal</keyword>
<dbReference type="STRING" id="41427.A0A182ITT7"/>
<feature type="binding site" evidence="14">
    <location>
        <position position="367"/>
    </location>
    <ligand>
        <name>Zn(2+)</name>
        <dbReference type="ChEBI" id="CHEBI:29105"/>
        <label>2</label>
    </ligand>
</feature>
<dbReference type="VEuPathDB" id="VectorBase:AATE005361"/>
<evidence type="ECO:0000256" key="8">
    <source>
        <dbReference type="ARBA" id="ARBA00022833"/>
    </source>
</evidence>
<evidence type="ECO:0000256" key="13">
    <source>
        <dbReference type="PIRSR" id="PIRSR601952-1"/>
    </source>
</evidence>
<dbReference type="SMART" id="SM00098">
    <property type="entry name" value="alkPPc"/>
    <property type="match status" value="1"/>
</dbReference>
<evidence type="ECO:0000256" key="1">
    <source>
        <dbReference type="ARBA" id="ARBA00004609"/>
    </source>
</evidence>
<evidence type="ECO:0000256" key="2">
    <source>
        <dbReference type="ARBA" id="ARBA00005984"/>
    </source>
</evidence>
<evidence type="ECO:0000313" key="20">
    <source>
        <dbReference type="Proteomes" id="UP000075880"/>
    </source>
</evidence>
<feature type="chain" id="PRO_5044550969" description="Alkaline phosphatase" evidence="18">
    <location>
        <begin position="34"/>
        <end position="576"/>
    </location>
</feature>
<comment type="subcellular location">
    <subcellularLocation>
        <location evidence="1">Cell membrane</location>
        <topology evidence="1">Lipid-anchor</topology>
        <topology evidence="1">GPI-anchor</topology>
    </subcellularLocation>
</comment>
<feature type="binding site" evidence="14">
    <location>
        <position position="82"/>
    </location>
    <ligand>
        <name>Mg(2+)</name>
        <dbReference type="ChEBI" id="CHEBI:18420"/>
    </ligand>
</feature>
<dbReference type="PANTHER" id="PTHR11596">
    <property type="entry name" value="ALKALINE PHOSPHATASE"/>
    <property type="match status" value="1"/>
</dbReference>
<dbReference type="Proteomes" id="UP000075880">
    <property type="component" value="Unassembled WGS sequence"/>
</dbReference>
<dbReference type="InterPro" id="IPR018299">
    <property type="entry name" value="Alkaline_phosphatase_AS"/>
</dbReference>
<evidence type="ECO:0000256" key="12">
    <source>
        <dbReference type="ARBA" id="ARBA00023288"/>
    </source>
</evidence>
<dbReference type="InterPro" id="IPR001952">
    <property type="entry name" value="Alkaline_phosphatase"/>
</dbReference>
<evidence type="ECO:0000256" key="15">
    <source>
        <dbReference type="RuleBase" id="RU003946"/>
    </source>
</evidence>
<dbReference type="EnsemblMetazoa" id="ENSAATROPT013284">
    <property type="protein sequence ID" value="ENSAATROPP012076"/>
    <property type="gene ID" value="ENSAATROPG010809"/>
</dbReference>
<dbReference type="Gene3D" id="3.40.720.10">
    <property type="entry name" value="Alkaline Phosphatase, subunit A"/>
    <property type="match status" value="1"/>
</dbReference>
<dbReference type="GO" id="GO:0004035">
    <property type="term" value="F:alkaline phosphatase activity"/>
    <property type="evidence" value="ECO:0007669"/>
    <property type="project" value="UniProtKB-EC"/>
</dbReference>
<feature type="binding site" evidence="14">
    <location>
        <position position="405"/>
    </location>
    <ligand>
        <name>Zn(2+)</name>
        <dbReference type="ChEBI" id="CHEBI:29105"/>
        <label>2</label>
    </ligand>
</feature>
<organism evidence="19">
    <name type="scientific">Anopheles atroparvus</name>
    <name type="common">European mosquito</name>
    <dbReference type="NCBI Taxonomy" id="41427"/>
    <lineage>
        <taxon>Eukaryota</taxon>
        <taxon>Metazoa</taxon>
        <taxon>Ecdysozoa</taxon>
        <taxon>Arthropoda</taxon>
        <taxon>Hexapoda</taxon>
        <taxon>Insecta</taxon>
        <taxon>Pterygota</taxon>
        <taxon>Neoptera</taxon>
        <taxon>Endopterygota</taxon>
        <taxon>Diptera</taxon>
        <taxon>Nematocera</taxon>
        <taxon>Culicoidea</taxon>
        <taxon>Culicidae</taxon>
        <taxon>Anophelinae</taxon>
        <taxon>Anopheles</taxon>
    </lineage>
</organism>
<dbReference type="FunFam" id="3.40.720.10:FF:000008">
    <property type="entry name" value="Alkaline phosphatase"/>
    <property type="match status" value="1"/>
</dbReference>
<feature type="binding site" evidence="14">
    <location>
        <position position="363"/>
    </location>
    <ligand>
        <name>Zn(2+)</name>
        <dbReference type="ChEBI" id="CHEBI:29105"/>
        <label>2</label>
    </ligand>
</feature>
<comment type="cofactor">
    <cofactor evidence="14">
        <name>Zn(2+)</name>
        <dbReference type="ChEBI" id="CHEBI:29105"/>
    </cofactor>
    <text evidence="14">Binds 2 Zn(2+) ions.</text>
</comment>
<evidence type="ECO:0000256" key="16">
    <source>
        <dbReference type="RuleBase" id="RU003947"/>
    </source>
</evidence>
<comment type="cofactor">
    <cofactor evidence="14">
        <name>Mg(2+)</name>
        <dbReference type="ChEBI" id="CHEBI:18420"/>
    </cofactor>
    <text evidence="14">Binds 1 Mg(2+) ion.</text>
</comment>
<keyword evidence="10 17" id="KW-0472">Membrane</keyword>
<dbReference type="GO" id="GO:0098552">
    <property type="term" value="C:side of membrane"/>
    <property type="evidence" value="ECO:0007669"/>
    <property type="project" value="UniProtKB-KW"/>
</dbReference>
<dbReference type="OrthoDB" id="5818554at2759"/>
<keyword evidence="9 14" id="KW-0460">Magnesium</keyword>
<evidence type="ECO:0000313" key="19">
    <source>
        <dbReference type="EnsemblMetazoa" id="AATE005361-PA.1"/>
    </source>
</evidence>
<evidence type="ECO:0000256" key="17">
    <source>
        <dbReference type="SAM" id="Phobius"/>
    </source>
</evidence>
<proteinExistence type="inferred from homology"/>
<evidence type="ECO:0000256" key="7">
    <source>
        <dbReference type="ARBA" id="ARBA00022801"/>
    </source>
</evidence>
<keyword evidence="17" id="KW-1133">Transmembrane helix</keyword>
<comment type="similarity">
    <text evidence="2 15">Belongs to the alkaline phosphatase family.</text>
</comment>
<keyword evidence="4" id="KW-1003">Cell membrane</keyword>
<dbReference type="AlphaFoldDB" id="A0A182ITT7"/>
<feature type="binding site" evidence="14">
    <location>
        <position position="192"/>
    </location>
    <ligand>
        <name>Mg(2+)</name>
        <dbReference type="ChEBI" id="CHEBI:18420"/>
    </ligand>
</feature>
<evidence type="ECO:0000256" key="5">
    <source>
        <dbReference type="ARBA" id="ARBA00022622"/>
    </source>
</evidence>
<feature type="binding site" evidence="14">
    <location>
        <position position="190"/>
    </location>
    <ligand>
        <name>Mg(2+)</name>
        <dbReference type="ChEBI" id="CHEBI:18420"/>
    </ligand>
</feature>
<feature type="binding site" evidence="14">
    <location>
        <position position="82"/>
    </location>
    <ligand>
        <name>Zn(2+)</name>
        <dbReference type="ChEBI" id="CHEBI:29105"/>
        <label>2</label>
    </ligand>
</feature>
<keyword evidence="5" id="KW-0336">GPI-anchor</keyword>
<evidence type="ECO:0000256" key="11">
    <source>
        <dbReference type="ARBA" id="ARBA00023180"/>
    </source>
</evidence>
<feature type="transmembrane region" description="Helical" evidence="17">
    <location>
        <begin position="553"/>
        <end position="572"/>
    </location>
</feature>
<feature type="active site" description="Phosphoserine intermediate" evidence="13">
    <location>
        <position position="132"/>
    </location>
</feature>
<name>A0A182ITT7_ANOAO</name>
<comment type="catalytic activity">
    <reaction evidence="16">
        <text>a phosphate monoester + H2O = an alcohol + phosphate</text>
        <dbReference type="Rhea" id="RHEA:15017"/>
        <dbReference type="ChEBI" id="CHEBI:15377"/>
        <dbReference type="ChEBI" id="CHEBI:30879"/>
        <dbReference type="ChEBI" id="CHEBI:43474"/>
        <dbReference type="ChEBI" id="CHEBI:67140"/>
        <dbReference type="EC" id="3.1.3.1"/>
    </reaction>
</comment>
<dbReference type="EC" id="3.1.3.1" evidence="3 16"/>
<dbReference type="SUPFAM" id="SSF53649">
    <property type="entry name" value="Alkaline phosphatase-like"/>
    <property type="match status" value="1"/>
</dbReference>
<dbReference type="PANTHER" id="PTHR11596:SF83">
    <property type="entry name" value="ALKALINE PHOSPHATASE 4"/>
    <property type="match status" value="1"/>
</dbReference>
<reference evidence="20" key="1">
    <citation type="submission" date="2021-09" db="EMBL/GenBank/DDBJ databases">
        <authorList>
            <consortium name="Infravec"/>
            <person name="Campbell I L."/>
            <person name="Maslen G."/>
            <person name="Yates A."/>
        </authorList>
    </citation>
    <scope>NUCLEOTIDE SEQUENCE [LARGE SCALE GENOMIC DNA]</scope>
    <source>
        <strain evidence="20">Infravec2 EBRE</strain>
    </source>
</reference>
<feature type="binding site" evidence="14">
    <location>
        <position position="489"/>
    </location>
    <ligand>
        <name>Zn(2+)</name>
        <dbReference type="ChEBI" id="CHEBI:29105"/>
        <label>2</label>
    </ligand>
</feature>
<evidence type="ECO:0000256" key="18">
    <source>
        <dbReference type="SAM" id="SignalP"/>
    </source>
</evidence>
<evidence type="ECO:0000256" key="6">
    <source>
        <dbReference type="ARBA" id="ARBA00022723"/>
    </source>
</evidence>
<keyword evidence="12" id="KW-0449">Lipoprotein</keyword>
<evidence type="ECO:0000256" key="10">
    <source>
        <dbReference type="ARBA" id="ARBA00023136"/>
    </source>
</evidence>
<keyword evidence="20" id="KW-1185">Reference proteome</keyword>
<dbReference type="GO" id="GO:0005886">
    <property type="term" value="C:plasma membrane"/>
    <property type="evidence" value="ECO:0007669"/>
    <property type="project" value="UniProtKB-SubCell"/>
</dbReference>
<dbReference type="PROSITE" id="PS00123">
    <property type="entry name" value="ALKALINE_PHOSPHATASE"/>
    <property type="match status" value="1"/>
</dbReference>
<feature type="binding site" evidence="14">
    <location>
        <position position="404"/>
    </location>
    <ligand>
        <name>Zn(2+)</name>
        <dbReference type="ChEBI" id="CHEBI:29105"/>
        <label>2</label>
    </ligand>
</feature>
<feature type="signal peptide" evidence="18">
    <location>
        <begin position="1"/>
        <end position="33"/>
    </location>
</feature>
<protein>
    <recommendedName>
        <fullName evidence="3 16">Alkaline phosphatase</fullName>
        <ecNumber evidence="3 16">3.1.3.1</ecNumber>
    </recommendedName>
</protein>
<keyword evidence="8 14" id="KW-0862">Zinc</keyword>
<keyword evidence="11" id="KW-0325">Glycoprotein</keyword>
<evidence type="ECO:0000256" key="9">
    <source>
        <dbReference type="ARBA" id="ARBA00022842"/>
    </source>
</evidence>
<dbReference type="Pfam" id="PF00245">
    <property type="entry name" value="Alk_phosphatase"/>
    <property type="match status" value="1"/>
</dbReference>
<dbReference type="InterPro" id="IPR017850">
    <property type="entry name" value="Alkaline_phosphatase_core_sf"/>
</dbReference>